<evidence type="ECO:0000259" key="2">
    <source>
        <dbReference type="PROSITE" id="PS50888"/>
    </source>
</evidence>
<dbReference type="InterPro" id="IPR011598">
    <property type="entry name" value="bHLH_dom"/>
</dbReference>
<reference evidence="3 4" key="1">
    <citation type="submission" date="2019-03" db="EMBL/GenBank/DDBJ databases">
        <title>Rhodosporidium diobovatum UCD-FST 08-225 genome sequencing, assembly, and annotation.</title>
        <authorList>
            <person name="Fakankun I.U."/>
            <person name="Fristensky B."/>
            <person name="Levin D.B."/>
        </authorList>
    </citation>
    <scope>NUCLEOTIDE SEQUENCE [LARGE SCALE GENOMIC DNA]</scope>
    <source>
        <strain evidence="3 4">UCD-FST 08-225</strain>
    </source>
</reference>
<feature type="region of interest" description="Disordered" evidence="1">
    <location>
        <begin position="209"/>
        <end position="236"/>
    </location>
</feature>
<name>A0A5C5FNV5_9BASI</name>
<organism evidence="3 4">
    <name type="scientific">Rhodotorula diobovata</name>
    <dbReference type="NCBI Taxonomy" id="5288"/>
    <lineage>
        <taxon>Eukaryota</taxon>
        <taxon>Fungi</taxon>
        <taxon>Dikarya</taxon>
        <taxon>Basidiomycota</taxon>
        <taxon>Pucciniomycotina</taxon>
        <taxon>Microbotryomycetes</taxon>
        <taxon>Sporidiobolales</taxon>
        <taxon>Sporidiobolaceae</taxon>
        <taxon>Rhodotorula</taxon>
    </lineage>
</organism>
<feature type="domain" description="BHLH" evidence="2">
    <location>
        <begin position="412"/>
        <end position="501"/>
    </location>
</feature>
<feature type="region of interest" description="Disordered" evidence="1">
    <location>
        <begin position="250"/>
        <end position="271"/>
    </location>
</feature>
<dbReference type="SUPFAM" id="SSF47459">
    <property type="entry name" value="HLH, helix-loop-helix DNA-binding domain"/>
    <property type="match status" value="1"/>
</dbReference>
<feature type="compositionally biased region" description="Low complexity" evidence="1">
    <location>
        <begin position="599"/>
        <end position="620"/>
    </location>
</feature>
<feature type="compositionally biased region" description="Acidic residues" evidence="1">
    <location>
        <begin position="554"/>
        <end position="573"/>
    </location>
</feature>
<evidence type="ECO:0000313" key="3">
    <source>
        <dbReference type="EMBL" id="TNY18490.1"/>
    </source>
</evidence>
<dbReference type="SMART" id="SM00353">
    <property type="entry name" value="HLH"/>
    <property type="match status" value="1"/>
</dbReference>
<feature type="region of interest" description="Disordered" evidence="1">
    <location>
        <begin position="544"/>
        <end position="631"/>
    </location>
</feature>
<dbReference type="OrthoDB" id="2133190at2759"/>
<dbReference type="PANTHER" id="PTHR47336">
    <property type="entry name" value="TRANSCRIPTION FACTOR HMS1-RELATED"/>
    <property type="match status" value="1"/>
</dbReference>
<dbReference type="PANTHER" id="PTHR47336:SF2">
    <property type="entry name" value="TRANSCRIPTION FACTOR HMS1-RELATED"/>
    <property type="match status" value="1"/>
</dbReference>
<evidence type="ECO:0000313" key="4">
    <source>
        <dbReference type="Proteomes" id="UP000311382"/>
    </source>
</evidence>
<dbReference type="InterPro" id="IPR052099">
    <property type="entry name" value="Regulatory_TF_Diverse"/>
</dbReference>
<evidence type="ECO:0000256" key="1">
    <source>
        <dbReference type="SAM" id="MobiDB-lite"/>
    </source>
</evidence>
<dbReference type="Gene3D" id="4.10.280.10">
    <property type="entry name" value="Helix-loop-helix DNA-binding domain"/>
    <property type="match status" value="1"/>
</dbReference>
<feature type="compositionally biased region" description="Low complexity" evidence="1">
    <location>
        <begin position="250"/>
        <end position="269"/>
    </location>
</feature>
<feature type="region of interest" description="Disordered" evidence="1">
    <location>
        <begin position="88"/>
        <end position="134"/>
    </location>
</feature>
<dbReference type="PROSITE" id="PS50888">
    <property type="entry name" value="BHLH"/>
    <property type="match status" value="1"/>
</dbReference>
<dbReference type="EMBL" id="SOZI01000136">
    <property type="protein sequence ID" value="TNY18490.1"/>
    <property type="molecule type" value="Genomic_DNA"/>
</dbReference>
<keyword evidence="4" id="KW-1185">Reference proteome</keyword>
<dbReference type="STRING" id="5288.A0A5C5FNV5"/>
<protein>
    <submittedName>
        <fullName evidence="3">Proteophosphoglycan ppg4</fullName>
    </submittedName>
</protein>
<feature type="region of interest" description="Disordered" evidence="1">
    <location>
        <begin position="297"/>
        <end position="345"/>
    </location>
</feature>
<feature type="compositionally biased region" description="Low complexity" evidence="1">
    <location>
        <begin position="575"/>
        <end position="591"/>
    </location>
</feature>
<accession>A0A5C5FNV5</accession>
<dbReference type="Pfam" id="PF00010">
    <property type="entry name" value="HLH"/>
    <property type="match status" value="1"/>
</dbReference>
<gene>
    <name evidence="3" type="ORF">DMC30DRAFT_448792</name>
</gene>
<feature type="compositionally biased region" description="Basic and acidic residues" evidence="1">
    <location>
        <begin position="544"/>
        <end position="553"/>
    </location>
</feature>
<dbReference type="Proteomes" id="UP000311382">
    <property type="component" value="Unassembled WGS sequence"/>
</dbReference>
<comment type="caution">
    <text evidence="3">The sequence shown here is derived from an EMBL/GenBank/DDBJ whole genome shotgun (WGS) entry which is preliminary data.</text>
</comment>
<proteinExistence type="predicted"/>
<feature type="region of interest" description="Disordered" evidence="1">
    <location>
        <begin position="372"/>
        <end position="420"/>
    </location>
</feature>
<dbReference type="GO" id="GO:0046983">
    <property type="term" value="F:protein dimerization activity"/>
    <property type="evidence" value="ECO:0007669"/>
    <property type="project" value="InterPro"/>
</dbReference>
<sequence>MSADDLFAPDGAFATDWLAQGDPQAFDTSTASGASFDPDSLAFLSNNPFGGLDGDAGTTTKGMNVALTQDELARALMGGFDVGGERVGELSSAGTSTVGGRSDAGSSPYSSGLSHQSAPGTSNGQSDFDAALGTSPPFALPHNLACDFDTSALQELFTNSSPTTTAGINAHLSPYPPAPLPFQTRSPASSVSPYAAPLPAFPHQPLDNHASSTFNPAQLFAPSPSTGPSPAAPRLSVDFASPMSSFSSFSPPVTVSAPLPTPQQQTQQPSFTSLAATAGIAVPTLHAASLARAAPSGFGPGQDAATSAALSTGARGRTTRNRISAQPAAVASGMSGEAANGQERARSPMEAIANAGLQSGVHQAPLLQLNPDVELPGFSRGASRKGPSAVGADAEQDEQKPTVGKGGKKGKKSDRGHNAVEQKYRNSINNALATLRDTIPALRHLKPLPSMPVSKRKASQFTLASAAIPETPTGLVDGVAPAKTLSKGVILNKANEYIDYLRFARESRDADIELLKCMVRDMVGGGDALVAEFERRRAVLEVTRAEERERAREEEEDGLGEGEGEDDDEEEETSAPQPAAAKAPKGAAAGTKRGRKADAPAAAAPAKKARGRGAAPAAAATQGLSPPLTGDYRHVQAQNQAHLDSLASGPQTQTRHVFPPSPVSSGDELSVSPGAVMGTGQGGGAANGRVLLASFMGVSFAGGLGYDLAGSAVVAEETLGATAARVLTGRLARRGADNATSVPLEANLVDRLHPSLLSGLVALGAATILVSLIYLVLPLFSRGSTSSPAPTTSLRARRRAQAVAALSALSAASAADGTYATARSSALAARRELLRIVGAPGPLLLPFALAKEALGWAARRATGLTWARDGAGPSQEDVEEAVVWVRVAEIEASVGDRLSQLARLHTFLRLSNLSRSPAWPQVSPSTSRSAVDALLAIHLLSLGHPRWAESRWQRMAARRKKFDAPEGDSFVDLALATEWSTVTALLAPESRAGKAADDLSTSSDTVPLLLVAEDACEAAMKDAWSTVFVAIAETTTPASPSPEAAAESLASLADADETADVVHRAMPEGSDLRNLALISKIFLVCYRAGTQPASSADDLAEARTLLAQLVLGSKDSLAHLACAAPLLHLLAPAISGPVGAALSSFIPSPTEHPSSDVDLLATVTISWLLVRRQGAAVELSPATEGGEAAEPERGVEVEVEIEIVKPNPALHAQTLALRRLLGSALFQAREPDLDADEPADEDVADRMEDAKELLVDALTGVARRAAGLASVADEDSGVELEA</sequence>
<dbReference type="InterPro" id="IPR036638">
    <property type="entry name" value="HLH_DNA-bd_sf"/>
</dbReference>
<feature type="compositionally biased region" description="Polar residues" evidence="1">
    <location>
        <begin position="92"/>
        <end position="126"/>
    </location>
</feature>